<dbReference type="AlphaFoldDB" id="A0A2Z4Y355"/>
<dbReference type="KEGG" id="schv:BRCON_0747"/>
<sequence>MKIAFFTNNYKPFVGGVPIAVENLAKGLRRRGHRVLIYAPEYEGEVADEPDVYRVLSIKNFNSTPFSLPLPLTVRPHADLADLEFLDIVHVHHPFLLGMTGLQLARAQHVPVVFTYHTQYEKYTHYLPFPEKMTAEIAVGLSTRFCNCCDTVIAPSSDIRKTLEERGVKVPIEVIPTGIDLRAFRGGSPAKFRGEVGTNPDTTVVLTVSRLAREKNISFLIRAFADFHRIVPQSEYWLVGEGDARSELEELAQELGVGDCVRFLGTLRGKRLVSAYKAANLFVFASTTETQGLVVAEAMVAGLPVVAVEAPGVRDIVLANRGGFLVPEGDFVAFVQRMIQLIQNPLLWREISEEAKKRGRQFSITATVDRVERLYTRLIKSPPTPAKIERFMLLREFLRYHFEKFVEEVDRILP</sequence>
<dbReference type="Gene3D" id="3.40.50.2000">
    <property type="entry name" value="Glycogen Phosphorylase B"/>
    <property type="match status" value="2"/>
</dbReference>
<name>A0A2Z4Y355_SUMC1</name>
<dbReference type="GO" id="GO:0016757">
    <property type="term" value="F:glycosyltransferase activity"/>
    <property type="evidence" value="ECO:0007669"/>
    <property type="project" value="InterPro"/>
</dbReference>
<dbReference type="SUPFAM" id="SSF53756">
    <property type="entry name" value="UDP-Glycosyltransferase/glycogen phosphorylase"/>
    <property type="match status" value="1"/>
</dbReference>
<dbReference type="PANTHER" id="PTHR45947">
    <property type="entry name" value="SULFOQUINOVOSYL TRANSFERASE SQD2"/>
    <property type="match status" value="1"/>
</dbReference>
<organism evidence="3 4">
    <name type="scientific">Sumerlaea chitinivorans</name>
    <dbReference type="NCBI Taxonomy" id="2250252"/>
    <lineage>
        <taxon>Bacteria</taxon>
        <taxon>Candidatus Sumerlaeota</taxon>
        <taxon>Candidatus Sumerlaeia</taxon>
        <taxon>Candidatus Sumerlaeales</taxon>
        <taxon>Candidatus Sumerlaeaceae</taxon>
        <taxon>Candidatus Sumerlaea</taxon>
    </lineage>
</organism>
<feature type="domain" description="Glycosyltransferase subfamily 4-like N-terminal" evidence="2">
    <location>
        <begin position="14"/>
        <end position="181"/>
    </location>
</feature>
<keyword evidence="3" id="KW-0808">Transferase</keyword>
<evidence type="ECO:0000313" key="3">
    <source>
        <dbReference type="EMBL" id="AXA35524.1"/>
    </source>
</evidence>
<reference evidence="3 4" key="1">
    <citation type="submission" date="2018-05" db="EMBL/GenBank/DDBJ databases">
        <title>A metagenomic window into the 2 km-deep terrestrial subsurface aquifer revealed taxonomically and functionally diverse microbial community comprising novel uncultured bacterial lineages.</title>
        <authorList>
            <person name="Kadnikov V.V."/>
            <person name="Mardanov A.V."/>
            <person name="Beletsky A.V."/>
            <person name="Banks D."/>
            <person name="Pimenov N.V."/>
            <person name="Frank Y.A."/>
            <person name="Karnachuk O.V."/>
            <person name="Ravin N.V."/>
        </authorList>
    </citation>
    <scope>NUCLEOTIDE SEQUENCE [LARGE SCALE GENOMIC DNA]</scope>
    <source>
        <strain evidence="3">BY</strain>
    </source>
</reference>
<evidence type="ECO:0000259" key="1">
    <source>
        <dbReference type="Pfam" id="PF00534"/>
    </source>
</evidence>
<protein>
    <submittedName>
        <fullName evidence="3">Glycosyltransferase</fullName>
    </submittedName>
</protein>
<dbReference type="InterPro" id="IPR028098">
    <property type="entry name" value="Glyco_trans_4-like_N"/>
</dbReference>
<dbReference type="EMBL" id="CP030759">
    <property type="protein sequence ID" value="AXA35524.1"/>
    <property type="molecule type" value="Genomic_DNA"/>
</dbReference>
<dbReference type="InterPro" id="IPR050194">
    <property type="entry name" value="Glycosyltransferase_grp1"/>
</dbReference>
<dbReference type="PANTHER" id="PTHR45947:SF3">
    <property type="entry name" value="SULFOQUINOVOSYL TRANSFERASE SQD2"/>
    <property type="match status" value="1"/>
</dbReference>
<dbReference type="Pfam" id="PF13439">
    <property type="entry name" value="Glyco_transf_4"/>
    <property type="match status" value="1"/>
</dbReference>
<dbReference type="Pfam" id="PF00534">
    <property type="entry name" value="Glycos_transf_1"/>
    <property type="match status" value="1"/>
</dbReference>
<dbReference type="InterPro" id="IPR001296">
    <property type="entry name" value="Glyco_trans_1"/>
</dbReference>
<evidence type="ECO:0000259" key="2">
    <source>
        <dbReference type="Pfam" id="PF13439"/>
    </source>
</evidence>
<proteinExistence type="predicted"/>
<feature type="domain" description="Glycosyl transferase family 1" evidence="1">
    <location>
        <begin position="192"/>
        <end position="358"/>
    </location>
</feature>
<gene>
    <name evidence="3" type="ORF">BRCON_0747</name>
</gene>
<evidence type="ECO:0000313" key="4">
    <source>
        <dbReference type="Proteomes" id="UP000262583"/>
    </source>
</evidence>
<dbReference type="CDD" id="cd03817">
    <property type="entry name" value="GT4_UGDG-like"/>
    <property type="match status" value="1"/>
</dbReference>
<accession>A0A2Z4Y355</accession>
<dbReference type="Proteomes" id="UP000262583">
    <property type="component" value="Chromosome"/>
</dbReference>